<organism evidence="4 5">
    <name type="scientific">Segnochrobactrum spirostomi</name>
    <dbReference type="NCBI Taxonomy" id="2608987"/>
    <lineage>
        <taxon>Bacteria</taxon>
        <taxon>Pseudomonadati</taxon>
        <taxon>Pseudomonadota</taxon>
        <taxon>Alphaproteobacteria</taxon>
        <taxon>Hyphomicrobiales</taxon>
        <taxon>Segnochrobactraceae</taxon>
        <taxon>Segnochrobactrum</taxon>
    </lineage>
</organism>
<dbReference type="Pfam" id="PF06386">
    <property type="entry name" value="GvpL_GvpF"/>
    <property type="match status" value="1"/>
</dbReference>
<comment type="subcellular location">
    <subcellularLocation>
        <location evidence="2">Gas vesicle</location>
    </subcellularLocation>
</comment>
<keyword evidence="5" id="KW-1185">Reference proteome</keyword>
<dbReference type="RefSeq" id="WP_153487978.1">
    <property type="nucleotide sequence ID" value="NZ_VWNA01000002.1"/>
</dbReference>
<evidence type="ECO:0000313" key="5">
    <source>
        <dbReference type="Proteomes" id="UP000332515"/>
    </source>
</evidence>
<dbReference type="EMBL" id="VWNA01000002">
    <property type="protein sequence ID" value="MQT14765.1"/>
    <property type="molecule type" value="Genomic_DNA"/>
</dbReference>
<dbReference type="GO" id="GO:0031411">
    <property type="term" value="C:gas vesicle"/>
    <property type="evidence" value="ECO:0007669"/>
    <property type="project" value="UniProtKB-SubCell"/>
</dbReference>
<sequence length="328" mass="35158">MTELLVFAVMPKGTLSRADLPRDTGLPTALRLIEGDAYSAVTGDAPPGGLAGLERSAILPWLLAGQTVMDHLRRHGCALPVSLGSLAEDEMRLAQALHRGAPALDAAFDMLGTRQEMNLAVRWPVETVVSEVVAAFPAALRDRAAAGTGDALDAVATRLGEEITVRRKRIRQRVVERLEELTEDIIETQPSDPAGVVDVALLLEPSAETALDAVLEELDGEFDGRLTFRLVGPLAPYNFASVQLHLPARHEIAAARALLGVGEDDPEIKTAYRRAALGAHQDLALSRGDVEVVEAAGPDRMVAITAAYRTLLADAEPISIRRQEAVRD</sequence>
<protein>
    <submittedName>
        <fullName evidence="4">Uncharacterized protein</fullName>
    </submittedName>
</protein>
<dbReference type="InterPro" id="IPR009430">
    <property type="entry name" value="GvpL/GvpF"/>
</dbReference>
<accession>A0A6A7Y7U7</accession>
<dbReference type="PANTHER" id="PTHR36852:SF1">
    <property type="entry name" value="PROTEIN GVPL 2"/>
    <property type="match status" value="1"/>
</dbReference>
<dbReference type="Proteomes" id="UP000332515">
    <property type="component" value="Unassembled WGS sequence"/>
</dbReference>
<name>A0A6A7Y7U7_9HYPH</name>
<keyword evidence="1" id="KW-0304">Gas vesicle</keyword>
<evidence type="ECO:0000256" key="2">
    <source>
        <dbReference type="ARBA" id="ARBA00035108"/>
    </source>
</evidence>
<comment type="similarity">
    <text evidence="3">Belongs to the gas vesicle GvpF/GvpL family.</text>
</comment>
<comment type="caution">
    <text evidence="4">The sequence shown here is derived from an EMBL/GenBank/DDBJ whole genome shotgun (WGS) entry which is preliminary data.</text>
</comment>
<evidence type="ECO:0000256" key="1">
    <source>
        <dbReference type="ARBA" id="ARBA00022987"/>
    </source>
</evidence>
<proteinExistence type="inferred from homology"/>
<dbReference type="PANTHER" id="PTHR36852">
    <property type="entry name" value="PROTEIN GVPL 2"/>
    <property type="match status" value="1"/>
</dbReference>
<reference evidence="4 5" key="1">
    <citation type="submission" date="2019-09" db="EMBL/GenBank/DDBJ databases">
        <title>Segnochrobactrum spirostomi gen. nov., sp. nov., isolated from the ciliate Spirostomum cf. yagiui and description of a novel family, Segnochrobactraceae fam. nov. within the order Rhizobiales of the class Alphaproteobacteria.</title>
        <authorList>
            <person name="Akter S."/>
            <person name="Shazib S.U.A."/>
            <person name="Shin M.K."/>
        </authorList>
    </citation>
    <scope>NUCLEOTIDE SEQUENCE [LARGE SCALE GENOMIC DNA]</scope>
    <source>
        <strain evidence="4 5">Sp-1</strain>
    </source>
</reference>
<evidence type="ECO:0000256" key="3">
    <source>
        <dbReference type="ARBA" id="ARBA00035643"/>
    </source>
</evidence>
<evidence type="ECO:0000313" key="4">
    <source>
        <dbReference type="EMBL" id="MQT14765.1"/>
    </source>
</evidence>
<dbReference type="AlphaFoldDB" id="A0A6A7Y7U7"/>
<dbReference type="GO" id="GO:0031412">
    <property type="term" value="P:gas vesicle organization"/>
    <property type="evidence" value="ECO:0007669"/>
    <property type="project" value="InterPro"/>
</dbReference>
<gene>
    <name evidence="4" type="ORF">F0357_19310</name>
</gene>